<gene>
    <name evidence="2" type="ORF">K1I41_07895</name>
</gene>
<keyword evidence="3" id="KW-1185">Reference proteome</keyword>
<proteinExistence type="predicted"/>
<keyword evidence="1" id="KW-1133">Transmembrane helix</keyword>
<keyword evidence="1" id="KW-0812">Transmembrane</keyword>
<dbReference type="EMBL" id="CP080429">
    <property type="protein sequence ID" value="QYJ67477.1"/>
    <property type="molecule type" value="Genomic_DNA"/>
</dbReference>
<accession>A0ABX8V3T1</accession>
<sequence>MFQLYKKRNFNSLMNDTFMFFRMMGKDYFGNFIKIAGGILLVLLVLVYLAGDIYFESIFTSGVQGVDNNNILTKYFDDNLAYFITIGCIIALLIVIITAISYAFPVVYLKLLENKKNTTTKAILKGLKSNTWKIIKFLLFSLFTFLPIATIVLTLSALLIVILIGIPIVIIMFAFINCWISLAFYDYLNNNSSYFEAMGNAWKAVFSNFWTHVGVTTIFYVIVYTVQSIISVVVYIIIGAFTMMSSNKYDGSSTDTASTLGQLLLISTLLSVLLSYLLNNLIMVNQGIIYYSAREADENNSLHADIDLIGNDLE</sequence>
<evidence type="ECO:0000256" key="1">
    <source>
        <dbReference type="SAM" id="Phobius"/>
    </source>
</evidence>
<evidence type="ECO:0008006" key="4">
    <source>
        <dbReference type="Google" id="ProtNLM"/>
    </source>
</evidence>
<keyword evidence="1" id="KW-0472">Membrane</keyword>
<reference evidence="2 3" key="1">
    <citation type="submission" date="2021-07" db="EMBL/GenBank/DDBJ databases">
        <title>Flavobacterium WSW3-B6 sp.nov, isolated from seaweed.</title>
        <authorList>
            <person name="Muhammad N."/>
            <person name="Ho H."/>
            <person name="Lee Y.-J."/>
            <person name="Nguyen T."/>
            <person name="Ho J."/>
            <person name="Kim S.-G."/>
        </authorList>
    </citation>
    <scope>NUCLEOTIDE SEQUENCE [LARGE SCALE GENOMIC DNA]</scope>
    <source>
        <strain evidence="2 3">WSW3-B6</strain>
    </source>
</reference>
<organism evidence="2 3">
    <name type="scientific">Flavobacterium litorale</name>
    <dbReference type="NCBI Taxonomy" id="2856519"/>
    <lineage>
        <taxon>Bacteria</taxon>
        <taxon>Pseudomonadati</taxon>
        <taxon>Bacteroidota</taxon>
        <taxon>Flavobacteriia</taxon>
        <taxon>Flavobacteriales</taxon>
        <taxon>Flavobacteriaceae</taxon>
        <taxon>Flavobacterium</taxon>
    </lineage>
</organism>
<dbReference type="RefSeq" id="WP_220639822.1">
    <property type="nucleotide sequence ID" value="NZ_CP080429.1"/>
</dbReference>
<feature type="transmembrane region" description="Helical" evidence="1">
    <location>
        <begin position="28"/>
        <end position="50"/>
    </location>
</feature>
<evidence type="ECO:0000313" key="2">
    <source>
        <dbReference type="EMBL" id="QYJ67477.1"/>
    </source>
</evidence>
<dbReference type="Proteomes" id="UP000825381">
    <property type="component" value="Chromosome"/>
</dbReference>
<protein>
    <recommendedName>
        <fullName evidence="4">ABC transporter permease</fullName>
    </recommendedName>
</protein>
<feature type="transmembrane region" description="Helical" evidence="1">
    <location>
        <begin position="80"/>
        <end position="109"/>
    </location>
</feature>
<feature type="transmembrane region" description="Helical" evidence="1">
    <location>
        <begin position="258"/>
        <end position="278"/>
    </location>
</feature>
<feature type="transmembrane region" description="Helical" evidence="1">
    <location>
        <begin position="137"/>
        <end position="162"/>
    </location>
</feature>
<evidence type="ECO:0000313" key="3">
    <source>
        <dbReference type="Proteomes" id="UP000825381"/>
    </source>
</evidence>
<feature type="transmembrane region" description="Helical" evidence="1">
    <location>
        <begin position="209"/>
        <end position="238"/>
    </location>
</feature>
<feature type="transmembrane region" description="Helical" evidence="1">
    <location>
        <begin position="168"/>
        <end position="188"/>
    </location>
</feature>
<name>A0ABX8V3T1_9FLAO</name>